<dbReference type="FunFam" id="3.40.50.2000:FF:000021">
    <property type="entry name" value="UDP-glucuronosyltransferase"/>
    <property type="match status" value="1"/>
</dbReference>
<name>A0A182FKF2_ANOAL</name>
<evidence type="ECO:0000313" key="7">
    <source>
        <dbReference type="Proteomes" id="UP000069272"/>
    </source>
</evidence>
<keyword evidence="5" id="KW-0472">Membrane</keyword>
<keyword evidence="3 4" id="KW-0808">Transferase</keyword>
<evidence type="ECO:0000256" key="5">
    <source>
        <dbReference type="RuleBase" id="RU362059"/>
    </source>
</evidence>
<keyword evidence="7" id="KW-1185">Reference proteome</keyword>
<dbReference type="VEuPathDB" id="VectorBase:AALB006998"/>
<evidence type="ECO:0000256" key="2">
    <source>
        <dbReference type="ARBA" id="ARBA00022676"/>
    </source>
</evidence>
<dbReference type="EnsemblMetazoa" id="AALB006998-RA">
    <property type="protein sequence ID" value="AALB006998-PA"/>
    <property type="gene ID" value="AALB006998"/>
</dbReference>
<dbReference type="EC" id="2.4.1.17" evidence="5"/>
<protein>
    <recommendedName>
        <fullName evidence="5">UDP-glucuronosyltransferase</fullName>
        <ecNumber evidence="5">2.4.1.17</ecNumber>
    </recommendedName>
</protein>
<evidence type="ECO:0000256" key="4">
    <source>
        <dbReference type="RuleBase" id="RU003718"/>
    </source>
</evidence>
<evidence type="ECO:0000256" key="3">
    <source>
        <dbReference type="ARBA" id="ARBA00022679"/>
    </source>
</evidence>
<comment type="catalytic activity">
    <reaction evidence="5">
        <text>glucuronate acceptor + UDP-alpha-D-glucuronate = acceptor beta-D-glucuronoside + UDP + H(+)</text>
        <dbReference type="Rhea" id="RHEA:21032"/>
        <dbReference type="ChEBI" id="CHEBI:15378"/>
        <dbReference type="ChEBI" id="CHEBI:58052"/>
        <dbReference type="ChEBI" id="CHEBI:58223"/>
        <dbReference type="ChEBI" id="CHEBI:132367"/>
        <dbReference type="ChEBI" id="CHEBI:132368"/>
        <dbReference type="EC" id="2.4.1.17"/>
    </reaction>
</comment>
<proteinExistence type="inferred from homology"/>
<dbReference type="AlphaFoldDB" id="A0A182FKF2"/>
<dbReference type="InterPro" id="IPR035595">
    <property type="entry name" value="UDP_glycos_trans_CS"/>
</dbReference>
<feature type="transmembrane region" description="Helical" evidence="5">
    <location>
        <begin position="496"/>
        <end position="522"/>
    </location>
</feature>
<sequence>MEYLWSSVLTVIARLALFGMIDVCLSHSSNILYISAVASPSHFLWSEQLAKALAAKGHNVTLLNIYKQGSSGKNMHFLKLDGVEEGLLAEGPVDYLELHQLSPFQLLSSFADLEFSVCERALVSTALQRLRQYPISFTFQLIIHDQLAGPCLLLLLETFRHPPLVMASAASSYTSSALVFGSPVFTGFVPSQLHDMPLQMGLVDRGYNFLLTHLEVMSRQYFYNPLIDRLVQRHCENITSVSQYESSAIRAVVNSMSLLDPPEPRISQIVAVGGLHITPTRPIDVSYLGRDKGKYTKLVLVSFGSNVLISTLGDGTIQALAAVARKMPFVQFLWKTDTNKSPLGMVLPSNVLTAAWFPQNDLLGGGIVDVFVTHGGLLSVQEAIWHGVPMLGVPVYGDQYQNVRRLERLGIGRRLLLEALSAGSLQDHLHALINDERYTERARKISRMVRDAHPAPRAKAVWTIEWVMRNYQTSSELLLGVDLNGVGFIEKYTLDVLAFVLLAISCCTVALYHLSTACYRYLIYRFAMKKKME</sequence>
<dbReference type="InterPro" id="IPR050271">
    <property type="entry name" value="UDP-glycosyltransferase"/>
</dbReference>
<evidence type="ECO:0000313" key="6">
    <source>
        <dbReference type="EnsemblMetazoa" id="AALB006998-PA"/>
    </source>
</evidence>
<dbReference type="Pfam" id="PF00201">
    <property type="entry name" value="UDPGT"/>
    <property type="match status" value="1"/>
</dbReference>
<dbReference type="PANTHER" id="PTHR48043:SF145">
    <property type="entry name" value="FI06409P-RELATED"/>
    <property type="match status" value="1"/>
</dbReference>
<dbReference type="GO" id="GO:0015020">
    <property type="term" value="F:glucuronosyltransferase activity"/>
    <property type="evidence" value="ECO:0007669"/>
    <property type="project" value="UniProtKB-EC"/>
</dbReference>
<dbReference type="GO" id="GO:0016020">
    <property type="term" value="C:membrane"/>
    <property type="evidence" value="ECO:0007669"/>
    <property type="project" value="UniProtKB-SubCell"/>
</dbReference>
<dbReference type="Gene3D" id="3.40.50.2000">
    <property type="entry name" value="Glycogen Phosphorylase B"/>
    <property type="match status" value="1"/>
</dbReference>
<evidence type="ECO:0000256" key="1">
    <source>
        <dbReference type="ARBA" id="ARBA00009995"/>
    </source>
</evidence>
<reference evidence="6 7" key="1">
    <citation type="journal article" date="2017" name="G3 (Bethesda)">
        <title>The Physical Genome Mapping of Anopheles albimanus Corrected Scaffold Misassemblies and Identified Interarm Rearrangements in Genus Anopheles.</title>
        <authorList>
            <person name="Artemov G.N."/>
            <person name="Peery A.N."/>
            <person name="Jiang X."/>
            <person name="Tu Z."/>
            <person name="Stegniy V.N."/>
            <person name="Sharakhova M.V."/>
            <person name="Sharakhov I.V."/>
        </authorList>
    </citation>
    <scope>NUCLEOTIDE SEQUENCE [LARGE SCALE GENOMIC DNA]</scope>
    <source>
        <strain evidence="6 7">ALBI9_A</strain>
    </source>
</reference>
<dbReference type="InterPro" id="IPR002213">
    <property type="entry name" value="UDP_glucos_trans"/>
</dbReference>
<keyword evidence="2 4" id="KW-0328">Glycosyltransferase</keyword>
<dbReference type="Proteomes" id="UP000069272">
    <property type="component" value="Chromosome 3R"/>
</dbReference>
<comment type="subcellular location">
    <subcellularLocation>
        <location evidence="5">Membrane</location>
        <topology evidence="5">Single-pass membrane protein</topology>
    </subcellularLocation>
</comment>
<comment type="similarity">
    <text evidence="1 4">Belongs to the UDP-glycosyltransferase family.</text>
</comment>
<reference evidence="6" key="2">
    <citation type="submission" date="2022-08" db="UniProtKB">
        <authorList>
            <consortium name="EnsemblMetazoa"/>
        </authorList>
    </citation>
    <scope>IDENTIFICATION</scope>
    <source>
        <strain evidence="6">STECLA/ALBI9_A</strain>
    </source>
</reference>
<dbReference type="VEuPathDB" id="VectorBase:AALB20_034408"/>
<dbReference type="PROSITE" id="PS00375">
    <property type="entry name" value="UDPGT"/>
    <property type="match status" value="1"/>
</dbReference>
<accession>A0A182FKF2</accession>
<dbReference type="PANTHER" id="PTHR48043">
    <property type="entry name" value="EG:EG0003.4 PROTEIN-RELATED"/>
    <property type="match status" value="1"/>
</dbReference>
<keyword evidence="5" id="KW-0812">Transmembrane</keyword>
<keyword evidence="5" id="KW-1133">Transmembrane helix</keyword>
<dbReference type="SUPFAM" id="SSF53756">
    <property type="entry name" value="UDP-Glycosyltransferase/glycogen phosphorylase"/>
    <property type="match status" value="1"/>
</dbReference>
<dbReference type="CDD" id="cd03784">
    <property type="entry name" value="GT1_Gtf-like"/>
    <property type="match status" value="1"/>
</dbReference>
<organism evidence="6 7">
    <name type="scientific">Anopheles albimanus</name>
    <name type="common">New world malaria mosquito</name>
    <dbReference type="NCBI Taxonomy" id="7167"/>
    <lineage>
        <taxon>Eukaryota</taxon>
        <taxon>Metazoa</taxon>
        <taxon>Ecdysozoa</taxon>
        <taxon>Arthropoda</taxon>
        <taxon>Hexapoda</taxon>
        <taxon>Insecta</taxon>
        <taxon>Pterygota</taxon>
        <taxon>Neoptera</taxon>
        <taxon>Endopterygota</taxon>
        <taxon>Diptera</taxon>
        <taxon>Nematocera</taxon>
        <taxon>Culicoidea</taxon>
        <taxon>Culicidae</taxon>
        <taxon>Anophelinae</taxon>
        <taxon>Anopheles</taxon>
    </lineage>
</organism>
<dbReference type="STRING" id="7167.A0A182FKF2"/>